<dbReference type="Pfam" id="PF00005">
    <property type="entry name" value="ABC_tran"/>
    <property type="match status" value="1"/>
</dbReference>
<dbReference type="GO" id="GO:0006508">
    <property type="term" value="P:proteolysis"/>
    <property type="evidence" value="ECO:0007669"/>
    <property type="project" value="InterPro"/>
</dbReference>
<keyword evidence="4 9" id="KW-0812">Transmembrane</keyword>
<dbReference type="EMBL" id="RAWB01000413">
    <property type="protein sequence ID" value="RKH50732.1"/>
    <property type="molecule type" value="Genomic_DNA"/>
</dbReference>
<dbReference type="GO" id="GO:0005886">
    <property type="term" value="C:plasma membrane"/>
    <property type="evidence" value="ECO:0007669"/>
    <property type="project" value="UniProtKB-SubCell"/>
</dbReference>
<keyword evidence="8 9" id="KW-0472">Membrane</keyword>
<evidence type="ECO:0000313" key="14">
    <source>
        <dbReference type="Proteomes" id="UP000272888"/>
    </source>
</evidence>
<evidence type="ECO:0000256" key="9">
    <source>
        <dbReference type="SAM" id="Phobius"/>
    </source>
</evidence>
<proteinExistence type="predicted"/>
<dbReference type="PROSITE" id="PS00211">
    <property type="entry name" value="ABC_TRANSPORTER_1"/>
    <property type="match status" value="1"/>
</dbReference>
<keyword evidence="3" id="KW-1003">Cell membrane</keyword>
<keyword evidence="2" id="KW-0813">Transport</keyword>
<dbReference type="GO" id="GO:0016887">
    <property type="term" value="F:ATP hydrolysis activity"/>
    <property type="evidence" value="ECO:0007669"/>
    <property type="project" value="InterPro"/>
</dbReference>
<dbReference type="GO" id="GO:0005524">
    <property type="term" value="F:ATP binding"/>
    <property type="evidence" value="ECO:0007669"/>
    <property type="project" value="UniProtKB-KW"/>
</dbReference>
<dbReference type="PROSITE" id="PS50893">
    <property type="entry name" value="ABC_TRANSPORTER_2"/>
    <property type="match status" value="1"/>
</dbReference>
<name>A0A3A8PE04_9BACT</name>
<dbReference type="InterPro" id="IPR003439">
    <property type="entry name" value="ABC_transporter-like_ATP-bd"/>
</dbReference>
<evidence type="ECO:0000256" key="7">
    <source>
        <dbReference type="ARBA" id="ARBA00022989"/>
    </source>
</evidence>
<comment type="caution">
    <text evidence="13">The sequence shown here is derived from an EMBL/GenBank/DDBJ whole genome shotgun (WGS) entry which is preliminary data.</text>
</comment>
<comment type="subcellular location">
    <subcellularLocation>
        <location evidence="1">Cell membrane</location>
        <topology evidence="1">Multi-pass membrane protein</topology>
    </subcellularLocation>
</comment>
<dbReference type="Gene3D" id="3.90.70.10">
    <property type="entry name" value="Cysteine proteinases"/>
    <property type="match status" value="1"/>
</dbReference>
<dbReference type="InterPro" id="IPR011527">
    <property type="entry name" value="ABC1_TM_dom"/>
</dbReference>
<gene>
    <name evidence="13" type="ORF">D7V93_30195</name>
</gene>
<dbReference type="Gene3D" id="3.40.50.300">
    <property type="entry name" value="P-loop containing nucleotide triphosphate hydrolases"/>
    <property type="match status" value="1"/>
</dbReference>
<evidence type="ECO:0000259" key="11">
    <source>
        <dbReference type="PROSITE" id="PS50929"/>
    </source>
</evidence>
<evidence type="ECO:0000259" key="10">
    <source>
        <dbReference type="PROSITE" id="PS50893"/>
    </source>
</evidence>
<protein>
    <submittedName>
        <fullName evidence="13">Peptidase domain-containing ABC transporter</fullName>
    </submittedName>
</protein>
<evidence type="ECO:0000256" key="6">
    <source>
        <dbReference type="ARBA" id="ARBA00022840"/>
    </source>
</evidence>
<accession>A0A3A8PE04</accession>
<dbReference type="CDD" id="cd18779">
    <property type="entry name" value="ABC_6TM_T1SS_like"/>
    <property type="match status" value="1"/>
</dbReference>
<dbReference type="Pfam" id="PF03412">
    <property type="entry name" value="Peptidase_C39"/>
    <property type="match status" value="1"/>
</dbReference>
<dbReference type="AlphaFoldDB" id="A0A3A8PE04"/>
<dbReference type="InterPro" id="IPR036640">
    <property type="entry name" value="ABC1_TM_sf"/>
</dbReference>
<evidence type="ECO:0000259" key="12">
    <source>
        <dbReference type="PROSITE" id="PS50990"/>
    </source>
</evidence>
<evidence type="ECO:0000313" key="13">
    <source>
        <dbReference type="EMBL" id="RKH50732.1"/>
    </source>
</evidence>
<reference evidence="14" key="1">
    <citation type="submission" date="2018-09" db="EMBL/GenBank/DDBJ databases">
        <authorList>
            <person name="Livingstone P.G."/>
            <person name="Whitworth D.E."/>
        </authorList>
    </citation>
    <scope>NUCLEOTIDE SEQUENCE [LARGE SCALE GENOMIC DNA]</scope>
    <source>
        <strain evidence="14">CA051B</strain>
    </source>
</reference>
<dbReference type="GO" id="GO:0140359">
    <property type="term" value="F:ABC-type transporter activity"/>
    <property type="evidence" value="ECO:0007669"/>
    <property type="project" value="InterPro"/>
</dbReference>
<feature type="transmembrane region" description="Helical" evidence="9">
    <location>
        <begin position="208"/>
        <end position="228"/>
    </location>
</feature>
<evidence type="ECO:0000256" key="8">
    <source>
        <dbReference type="ARBA" id="ARBA00023136"/>
    </source>
</evidence>
<feature type="non-terminal residue" evidence="13">
    <location>
        <position position="737"/>
    </location>
</feature>
<feature type="domain" description="Peptidase C39" evidence="12">
    <location>
        <begin position="21"/>
        <end position="140"/>
    </location>
</feature>
<feature type="domain" description="ABC transporter" evidence="10">
    <location>
        <begin position="490"/>
        <end position="724"/>
    </location>
</feature>
<keyword evidence="6" id="KW-0067">ATP-binding</keyword>
<dbReference type="Gene3D" id="1.20.1560.10">
    <property type="entry name" value="ABC transporter type 1, transmembrane domain"/>
    <property type="match status" value="1"/>
</dbReference>
<evidence type="ECO:0000256" key="1">
    <source>
        <dbReference type="ARBA" id="ARBA00004651"/>
    </source>
</evidence>
<dbReference type="Pfam" id="PF00664">
    <property type="entry name" value="ABC_membrane"/>
    <property type="match status" value="1"/>
</dbReference>
<organism evidence="13 14">
    <name type="scientific">Corallococcus llansteffanensis</name>
    <dbReference type="NCBI Taxonomy" id="2316731"/>
    <lineage>
        <taxon>Bacteria</taxon>
        <taxon>Pseudomonadati</taxon>
        <taxon>Myxococcota</taxon>
        <taxon>Myxococcia</taxon>
        <taxon>Myxococcales</taxon>
        <taxon>Cystobacterineae</taxon>
        <taxon>Myxococcaceae</taxon>
        <taxon>Corallococcus</taxon>
    </lineage>
</organism>
<dbReference type="FunFam" id="3.40.50.300:FF:000299">
    <property type="entry name" value="ABC transporter ATP-binding protein/permease"/>
    <property type="match status" value="1"/>
</dbReference>
<dbReference type="PROSITE" id="PS50990">
    <property type="entry name" value="PEPTIDASE_C39"/>
    <property type="match status" value="1"/>
</dbReference>
<dbReference type="InterPro" id="IPR039421">
    <property type="entry name" value="Type_1_exporter"/>
</dbReference>
<dbReference type="PROSITE" id="PS50929">
    <property type="entry name" value="ABC_TM1F"/>
    <property type="match status" value="1"/>
</dbReference>
<feature type="domain" description="ABC transmembrane type-1" evidence="11">
    <location>
        <begin position="178"/>
        <end position="457"/>
    </location>
</feature>
<dbReference type="PANTHER" id="PTHR24221">
    <property type="entry name" value="ATP-BINDING CASSETTE SUB-FAMILY B"/>
    <property type="match status" value="1"/>
</dbReference>
<dbReference type="GO" id="GO:0034040">
    <property type="term" value="F:ATPase-coupled lipid transmembrane transporter activity"/>
    <property type="evidence" value="ECO:0007669"/>
    <property type="project" value="TreeGrafter"/>
</dbReference>
<dbReference type="GO" id="GO:0008233">
    <property type="term" value="F:peptidase activity"/>
    <property type="evidence" value="ECO:0007669"/>
    <property type="project" value="InterPro"/>
</dbReference>
<dbReference type="SUPFAM" id="SSF52540">
    <property type="entry name" value="P-loop containing nucleoside triphosphate hydrolases"/>
    <property type="match status" value="1"/>
</dbReference>
<dbReference type="InterPro" id="IPR027417">
    <property type="entry name" value="P-loop_NTPase"/>
</dbReference>
<keyword evidence="7 9" id="KW-1133">Transmembrane helix</keyword>
<evidence type="ECO:0000256" key="4">
    <source>
        <dbReference type="ARBA" id="ARBA00022692"/>
    </source>
</evidence>
<keyword evidence="5" id="KW-0547">Nucleotide-binding</keyword>
<dbReference type="SMART" id="SM00382">
    <property type="entry name" value="AAA"/>
    <property type="match status" value="1"/>
</dbReference>
<sequence>MRLLWPLVLWFRRRRVPVILQLSTRECGGACLAMVLSYHGRRTSAAECRECIDTGRDGASALAIVRAARTHGLIARRYSVTLAQFHRIPLPAIAFWEFNHFVVVERWAAHHVDIIDPARGRRRLTMAEFDEAFTGLVLSFEPSIGFTRRQRSGAASTWRTALSYVVGLPRFGALLGQIFAASLLMQGVGLALPLLTQVVVDRILPYHAVDLMTVLGVGMLVLVLAQGLTSYLRSAVIIYLYARLDSRMMLGLFGHLLTLPLRFFQQRTTGDLLTRLGSNVAIREALTSRTLSVVLDGLLVLIYFTLLLFQAPVFGVVSIVIGGLQVALLMATNQRIHGLTQESLTAQAESQNYLTEALIGVATLKASGAEQRVLDHWSNLLMKHLNVTVRRNHLSSVLDSALLTLRTLAPLLLLWLGARMVLSGEMSLGTMLALNALAVSCIQPLASLTATGQQLQMVGAHLNRLVDILEAAPEQDLPHVTQAPALSGRVELRDVSFRYSADGPVVLDGISLRIEPGQKVALVGRSGSGKTTLAMLLLGLHEPTTGEIRYDGLAMQSLDYVALRGQFGAVLQEPFLFSGSLRENITFSDPALSLEQVTEAARLAVIHEDIERMPMGYETVISGSGGSGLSGGQRQRIAVARALVRKPALLLLDEATSQLDVLTESQLDQNLGRQSCTRILIAHRLSTVRDADLILVLEAGRLVEQGTHDELMTRNGPYVALVQKQLADVSPQGSPLT</sequence>
<keyword evidence="14" id="KW-1185">Reference proteome</keyword>
<evidence type="ECO:0000256" key="2">
    <source>
        <dbReference type="ARBA" id="ARBA00022448"/>
    </source>
</evidence>
<dbReference type="SUPFAM" id="SSF90123">
    <property type="entry name" value="ABC transporter transmembrane region"/>
    <property type="match status" value="1"/>
</dbReference>
<dbReference type="PANTHER" id="PTHR24221:SF606">
    <property type="entry name" value="COLICIN V SECRETION-PROCESSING ATP-BINDING PROTEIN"/>
    <property type="match status" value="1"/>
</dbReference>
<dbReference type="InterPro" id="IPR017871">
    <property type="entry name" value="ABC_transporter-like_CS"/>
</dbReference>
<feature type="transmembrane region" description="Helical" evidence="9">
    <location>
        <begin position="174"/>
        <end position="196"/>
    </location>
</feature>
<dbReference type="Proteomes" id="UP000272888">
    <property type="component" value="Unassembled WGS sequence"/>
</dbReference>
<dbReference type="InterPro" id="IPR003593">
    <property type="entry name" value="AAA+_ATPase"/>
</dbReference>
<dbReference type="InterPro" id="IPR005074">
    <property type="entry name" value="Peptidase_C39"/>
</dbReference>
<evidence type="ECO:0000256" key="3">
    <source>
        <dbReference type="ARBA" id="ARBA00022475"/>
    </source>
</evidence>
<evidence type="ECO:0000256" key="5">
    <source>
        <dbReference type="ARBA" id="ARBA00022741"/>
    </source>
</evidence>